<comment type="caution">
    <text evidence="1">The sequence shown here is derived from an EMBL/GenBank/DDBJ whole genome shotgun (WGS) entry which is preliminary data.</text>
</comment>
<evidence type="ECO:0000313" key="1">
    <source>
        <dbReference type="EMBL" id="RED58680.1"/>
    </source>
</evidence>
<name>A0A3D9IAJ7_9BACL</name>
<keyword evidence="2" id="KW-1185">Reference proteome</keyword>
<dbReference type="AlphaFoldDB" id="A0A3D9IAJ7"/>
<reference evidence="1 2" key="1">
    <citation type="submission" date="2018-07" db="EMBL/GenBank/DDBJ databases">
        <title>Genomic Encyclopedia of Type Strains, Phase III (KMG-III): the genomes of soil and plant-associated and newly described type strains.</title>
        <authorList>
            <person name="Whitman W."/>
        </authorList>
    </citation>
    <scope>NUCLEOTIDE SEQUENCE [LARGE SCALE GENOMIC DNA]</scope>
    <source>
        <strain evidence="1 2">CECT 7287</strain>
    </source>
</reference>
<sequence>MRIGRYLSWIAFVATGFAVVLLLARLPAAEQNLNHRLSSVSVFEPESAARLTDDRLVDALSAIPLSNRPIRLEWNHGILAVDLRGEEPRLLNRDIALLLGFAYSDVRNVKQVLIRAFESRGERKVLLLAAETRKTDWTEEELALLRQSADNPGSELAGRSTNIRWTITAAGKRWFGNFANS</sequence>
<dbReference type="Proteomes" id="UP000256977">
    <property type="component" value="Unassembled WGS sequence"/>
</dbReference>
<gene>
    <name evidence="1" type="ORF">DFP98_13328</name>
</gene>
<dbReference type="RefSeq" id="WP_116064439.1">
    <property type="nucleotide sequence ID" value="NZ_QRDZ01000033.1"/>
</dbReference>
<accession>A0A3D9IAJ7</accession>
<organism evidence="1 2">
    <name type="scientific">Cohnella phaseoli</name>
    <dbReference type="NCBI Taxonomy" id="456490"/>
    <lineage>
        <taxon>Bacteria</taxon>
        <taxon>Bacillati</taxon>
        <taxon>Bacillota</taxon>
        <taxon>Bacilli</taxon>
        <taxon>Bacillales</taxon>
        <taxon>Paenibacillaceae</taxon>
        <taxon>Cohnella</taxon>
    </lineage>
</organism>
<dbReference type="OrthoDB" id="2679301at2"/>
<evidence type="ECO:0000313" key="2">
    <source>
        <dbReference type="Proteomes" id="UP000256977"/>
    </source>
</evidence>
<protein>
    <submittedName>
        <fullName evidence="1">Uncharacterized protein</fullName>
    </submittedName>
</protein>
<proteinExistence type="predicted"/>
<dbReference type="EMBL" id="QRDZ01000033">
    <property type="protein sequence ID" value="RED58680.1"/>
    <property type="molecule type" value="Genomic_DNA"/>
</dbReference>